<gene>
    <name evidence="2" type="ORF">SAMN04489860_0106</name>
</gene>
<reference evidence="2 3" key="1">
    <citation type="submission" date="2016-10" db="EMBL/GenBank/DDBJ databases">
        <authorList>
            <person name="de Groot N.N."/>
        </authorList>
    </citation>
    <scope>NUCLEOTIDE SEQUENCE [LARGE SCALE GENOMIC DNA]</scope>
    <source>
        <strain evidence="2 3">DSM 22126</strain>
    </source>
</reference>
<keyword evidence="1" id="KW-0812">Transmembrane</keyword>
<evidence type="ECO:0000313" key="3">
    <source>
        <dbReference type="Proteomes" id="UP000185663"/>
    </source>
</evidence>
<keyword evidence="1" id="KW-1133">Transmembrane helix</keyword>
<dbReference type="OrthoDB" id="9810847at2"/>
<feature type="transmembrane region" description="Helical" evidence="1">
    <location>
        <begin position="65"/>
        <end position="89"/>
    </location>
</feature>
<dbReference type="AlphaFoldDB" id="A0A1H1M1P2"/>
<dbReference type="STRING" id="545619.SAMN04489860_0106"/>
<dbReference type="EMBL" id="LT629776">
    <property type="protein sequence ID" value="SDR80570.1"/>
    <property type="molecule type" value="Genomic_DNA"/>
</dbReference>
<feature type="transmembrane region" description="Helical" evidence="1">
    <location>
        <begin position="101"/>
        <end position="123"/>
    </location>
</feature>
<dbReference type="RefSeq" id="WP_083371169.1">
    <property type="nucleotide sequence ID" value="NZ_LT629776.1"/>
</dbReference>
<name>A0A1H1M1P2_9CELL</name>
<organism evidence="2 3">
    <name type="scientific">Paraoerskovia marina</name>
    <dbReference type="NCBI Taxonomy" id="545619"/>
    <lineage>
        <taxon>Bacteria</taxon>
        <taxon>Bacillati</taxon>
        <taxon>Actinomycetota</taxon>
        <taxon>Actinomycetes</taxon>
        <taxon>Micrococcales</taxon>
        <taxon>Cellulomonadaceae</taxon>
        <taxon>Paraoerskovia</taxon>
    </lineage>
</organism>
<keyword evidence="1" id="KW-0472">Membrane</keyword>
<accession>A0A1H1M1P2</accession>
<evidence type="ECO:0000313" key="2">
    <source>
        <dbReference type="EMBL" id="SDR80570.1"/>
    </source>
</evidence>
<dbReference type="eggNOG" id="COG1950">
    <property type="taxonomic scope" value="Bacteria"/>
</dbReference>
<evidence type="ECO:0000256" key="1">
    <source>
        <dbReference type="SAM" id="Phobius"/>
    </source>
</evidence>
<keyword evidence="3" id="KW-1185">Reference proteome</keyword>
<feature type="transmembrane region" description="Helical" evidence="1">
    <location>
        <begin position="32"/>
        <end position="53"/>
    </location>
</feature>
<dbReference type="Proteomes" id="UP000185663">
    <property type="component" value="Chromosome I"/>
</dbReference>
<protein>
    <submittedName>
        <fullName evidence="2">Putative membrane protein</fullName>
    </submittedName>
</protein>
<proteinExistence type="predicted"/>
<dbReference type="PANTHER" id="PTHR37309">
    <property type="entry name" value="SLR0284 PROTEIN"/>
    <property type="match status" value="1"/>
</dbReference>
<dbReference type="InterPro" id="IPR007165">
    <property type="entry name" value="Phage_holin_4_2"/>
</dbReference>
<dbReference type="Pfam" id="PF04020">
    <property type="entry name" value="Phage_holin_4_2"/>
    <property type="match status" value="1"/>
</dbReference>
<dbReference type="PANTHER" id="PTHR37309:SF1">
    <property type="entry name" value="SLR0284 PROTEIN"/>
    <property type="match status" value="1"/>
</dbReference>
<sequence>MNFIVRVLVTALALWLTSLVLDDHLFIVGGDSAGATIVILLAVSLLFTLVNSIVKPLLQFISIPLYILTLGLFHLVINALMLMLTAWITEATQWGIRLEGGFWWAVWIALILAVVNAVINAVVPGDQSR</sequence>